<dbReference type="NCBIfam" id="TIGR01455">
    <property type="entry name" value="glmM"/>
    <property type="match status" value="1"/>
</dbReference>
<gene>
    <name evidence="9 16" type="primary">glmM</name>
    <name evidence="16" type="ORF">P6N53_04915</name>
</gene>
<dbReference type="InterPro" id="IPR005841">
    <property type="entry name" value="Alpha-D-phosphohexomutase_SF"/>
</dbReference>
<comment type="cofactor">
    <cofactor evidence="9">
        <name>Mg(2+)</name>
        <dbReference type="ChEBI" id="CHEBI:18420"/>
    </cofactor>
    <text evidence="9">Binds 1 Mg(2+) ion per subunit.</text>
</comment>
<evidence type="ECO:0000256" key="5">
    <source>
        <dbReference type="ARBA" id="ARBA00023235"/>
    </source>
</evidence>
<comment type="PTM">
    <text evidence="9">Activated by phosphorylation.</text>
</comment>
<evidence type="ECO:0000313" key="16">
    <source>
        <dbReference type="EMBL" id="MDO7786562.1"/>
    </source>
</evidence>
<dbReference type="FunFam" id="3.40.120.10:FF:000001">
    <property type="entry name" value="Phosphoglucosamine mutase"/>
    <property type="match status" value="1"/>
</dbReference>
<evidence type="ECO:0000313" key="17">
    <source>
        <dbReference type="Proteomes" id="UP001172911"/>
    </source>
</evidence>
<dbReference type="FunFam" id="3.40.120.10:FF:000002">
    <property type="entry name" value="Phosphoglucosamine mutase"/>
    <property type="match status" value="1"/>
</dbReference>
<comment type="similarity">
    <text evidence="1 9 10">Belongs to the phosphohexose mutase family.</text>
</comment>
<evidence type="ECO:0000259" key="14">
    <source>
        <dbReference type="Pfam" id="PF02879"/>
    </source>
</evidence>
<feature type="domain" description="Alpha-D-phosphohexomutase alpha/beta/alpha" evidence="13">
    <location>
        <begin position="3"/>
        <end position="133"/>
    </location>
</feature>
<dbReference type="Gene3D" id="3.40.120.10">
    <property type="entry name" value="Alpha-D-Glucose-1,6-Bisphosphate, subunit A, domain 3"/>
    <property type="match status" value="3"/>
</dbReference>
<dbReference type="GO" id="GO:0009252">
    <property type="term" value="P:peptidoglycan biosynthetic process"/>
    <property type="evidence" value="ECO:0007669"/>
    <property type="project" value="TreeGrafter"/>
</dbReference>
<dbReference type="Pfam" id="PF02879">
    <property type="entry name" value="PGM_PMM_II"/>
    <property type="match status" value="1"/>
</dbReference>
<accession>A0AAW7ZB47</accession>
<dbReference type="CDD" id="cd05802">
    <property type="entry name" value="GlmM"/>
    <property type="match status" value="1"/>
</dbReference>
<evidence type="ECO:0000256" key="8">
    <source>
        <dbReference type="ARBA" id="ARBA00068193"/>
    </source>
</evidence>
<keyword evidence="5 9" id="KW-0413">Isomerase</keyword>
<evidence type="ECO:0000256" key="10">
    <source>
        <dbReference type="RuleBase" id="RU004326"/>
    </source>
</evidence>
<dbReference type="PANTHER" id="PTHR42946">
    <property type="entry name" value="PHOSPHOHEXOSE MUTASE"/>
    <property type="match status" value="1"/>
</dbReference>
<evidence type="ECO:0000256" key="11">
    <source>
        <dbReference type="RuleBase" id="RU004327"/>
    </source>
</evidence>
<evidence type="ECO:0000259" key="12">
    <source>
        <dbReference type="Pfam" id="PF00408"/>
    </source>
</evidence>
<dbReference type="InterPro" id="IPR005843">
    <property type="entry name" value="A-D-PHexomutase_C"/>
</dbReference>
<evidence type="ECO:0000256" key="9">
    <source>
        <dbReference type="HAMAP-Rule" id="MF_01554"/>
    </source>
</evidence>
<keyword evidence="2 9" id="KW-0597">Phosphoprotein</keyword>
<dbReference type="FunFam" id="3.30.310.50:FF:000001">
    <property type="entry name" value="Phosphoglucosamine mutase"/>
    <property type="match status" value="1"/>
</dbReference>
<name>A0AAW7ZB47_9FIRM</name>
<dbReference type="GO" id="GO:0008966">
    <property type="term" value="F:phosphoglucosamine mutase activity"/>
    <property type="evidence" value="ECO:0007669"/>
    <property type="project" value="UniProtKB-UniRule"/>
</dbReference>
<evidence type="ECO:0000256" key="7">
    <source>
        <dbReference type="ARBA" id="ARBA00066330"/>
    </source>
</evidence>
<evidence type="ECO:0000259" key="13">
    <source>
        <dbReference type="Pfam" id="PF02878"/>
    </source>
</evidence>
<keyword evidence="3 9" id="KW-0479">Metal-binding</keyword>
<feature type="domain" description="Alpha-D-phosphohexomutase alpha/beta/alpha" evidence="14">
    <location>
        <begin position="158"/>
        <end position="253"/>
    </location>
</feature>
<feature type="binding site" evidence="9">
    <location>
        <position position="244"/>
    </location>
    <ligand>
        <name>Mg(2+)</name>
        <dbReference type="ChEBI" id="CHEBI:18420"/>
    </ligand>
</feature>
<evidence type="ECO:0000259" key="15">
    <source>
        <dbReference type="Pfam" id="PF02880"/>
    </source>
</evidence>
<sequence length="444" mass="47781">MAKLFGTDGVRGVANTELTPELAFKLGRAGAHVLTRQGHPKKVVIGRDTRISGDMLEAALVAGICSVGVNVYKVGVLPTPAIAYLTKKLGAGAGVVISASHNPVNDNGIKFFGPSGYKLPDELEAKIEKLVLEDNPDLPRPTGGELGREYYVESALDSYINYAKSTIKTDLSGIKVVVDCANGAAFQVAPRVLEELGAEVIPIFHMPDGVNINAGCGSTHPEALMEEVLKQGADLGLAHDGDADRVLAVDSQGQLVDGDRIMVICAKHLKAKGRLRKNTLVTTVMSNIGLHKALEEAEINVVETKVGDRYVLEKLLETGARFGGEQSGHIIFLEHNTTGDGIITALQLLAVIKETGQSLKKLAAQMEQYPQILKNVRVKDKTHVMHSPSLTEAIRRFERELEGQGRILVRPSGTEPLVRIMVEGKDMEQLQAIVDKMADIVGDI</sequence>
<dbReference type="Proteomes" id="UP001172911">
    <property type="component" value="Unassembled WGS sequence"/>
</dbReference>
<dbReference type="RefSeq" id="WP_304541623.1">
    <property type="nucleotide sequence ID" value="NZ_JARPTC010000006.1"/>
</dbReference>
<feature type="domain" description="Alpha-D-phosphohexomutase C-terminal" evidence="12">
    <location>
        <begin position="373"/>
        <end position="439"/>
    </location>
</feature>
<dbReference type="SUPFAM" id="SSF55957">
    <property type="entry name" value="Phosphoglucomutase, C-terminal domain"/>
    <property type="match status" value="1"/>
</dbReference>
<evidence type="ECO:0000256" key="6">
    <source>
        <dbReference type="ARBA" id="ARBA00050364"/>
    </source>
</evidence>
<dbReference type="GO" id="GO:0005829">
    <property type="term" value="C:cytosol"/>
    <property type="evidence" value="ECO:0007669"/>
    <property type="project" value="TreeGrafter"/>
</dbReference>
<dbReference type="InterPro" id="IPR016066">
    <property type="entry name" value="A-D-PHexomutase_CS"/>
</dbReference>
<dbReference type="SUPFAM" id="SSF53738">
    <property type="entry name" value="Phosphoglucomutase, first 3 domains"/>
    <property type="match status" value="3"/>
</dbReference>
<dbReference type="GO" id="GO:0006048">
    <property type="term" value="P:UDP-N-acetylglucosamine biosynthetic process"/>
    <property type="evidence" value="ECO:0007669"/>
    <property type="project" value="TreeGrafter"/>
</dbReference>
<dbReference type="InterPro" id="IPR006352">
    <property type="entry name" value="GlmM_bact"/>
</dbReference>
<dbReference type="InterPro" id="IPR005846">
    <property type="entry name" value="A-D-PHexomutase_a/b/a-III"/>
</dbReference>
<keyword evidence="4 9" id="KW-0460">Magnesium</keyword>
<feature type="active site" description="Phosphoserine intermediate" evidence="9">
    <location>
        <position position="100"/>
    </location>
</feature>
<dbReference type="NCBIfam" id="NF008139">
    <property type="entry name" value="PRK10887.1"/>
    <property type="match status" value="1"/>
</dbReference>
<dbReference type="GO" id="GO:0000287">
    <property type="term" value="F:magnesium ion binding"/>
    <property type="evidence" value="ECO:0007669"/>
    <property type="project" value="UniProtKB-UniRule"/>
</dbReference>
<feature type="binding site" description="via phosphate group" evidence="9">
    <location>
        <position position="100"/>
    </location>
    <ligand>
        <name>Mg(2+)</name>
        <dbReference type="ChEBI" id="CHEBI:18420"/>
    </ligand>
</feature>
<evidence type="ECO:0000256" key="3">
    <source>
        <dbReference type="ARBA" id="ARBA00022723"/>
    </source>
</evidence>
<dbReference type="HAMAP" id="MF_01554_B">
    <property type="entry name" value="GlmM_B"/>
    <property type="match status" value="1"/>
</dbReference>
<dbReference type="InterPro" id="IPR016055">
    <property type="entry name" value="A-D-PHexomutase_a/b/a-I/II/III"/>
</dbReference>
<dbReference type="InterPro" id="IPR036900">
    <property type="entry name" value="A-D-PHexomutase_C_sf"/>
</dbReference>
<dbReference type="Pfam" id="PF02880">
    <property type="entry name" value="PGM_PMM_III"/>
    <property type="match status" value="1"/>
</dbReference>
<proteinExistence type="inferred from homology"/>
<dbReference type="Pfam" id="PF02878">
    <property type="entry name" value="PGM_PMM_I"/>
    <property type="match status" value="1"/>
</dbReference>
<dbReference type="GO" id="GO:0004615">
    <property type="term" value="F:phosphomannomutase activity"/>
    <property type="evidence" value="ECO:0007669"/>
    <property type="project" value="TreeGrafter"/>
</dbReference>
<feature type="domain" description="Alpha-D-phosphohexomutase alpha/beta/alpha" evidence="15">
    <location>
        <begin position="257"/>
        <end position="369"/>
    </location>
</feature>
<dbReference type="Gene3D" id="3.30.310.50">
    <property type="entry name" value="Alpha-D-phosphohexomutase, C-terminal domain"/>
    <property type="match status" value="1"/>
</dbReference>
<feature type="binding site" evidence="9">
    <location>
        <position position="240"/>
    </location>
    <ligand>
        <name>Mg(2+)</name>
        <dbReference type="ChEBI" id="CHEBI:18420"/>
    </ligand>
</feature>
<reference evidence="16" key="1">
    <citation type="journal article" date="2023" name="J. Hazard. Mater.">
        <title>Anaerobic biodegradation of pyrene and benzo[a]pyrene by a new sulfate-reducing Desulforamulus aquiferis strain DSA.</title>
        <authorList>
            <person name="Zhang Z."/>
            <person name="Sun J."/>
            <person name="Gong X."/>
            <person name="Wang C."/>
            <person name="Wang H."/>
        </authorList>
    </citation>
    <scope>NUCLEOTIDE SEQUENCE</scope>
    <source>
        <strain evidence="16">DSA</strain>
    </source>
</reference>
<comment type="caution">
    <text evidence="16">The sequence shown here is derived from an EMBL/GenBank/DDBJ whole genome shotgun (WGS) entry which is preliminary data.</text>
</comment>
<protein>
    <recommendedName>
        <fullName evidence="8 9">Phosphoglucosamine mutase</fullName>
        <ecNumber evidence="7 9">5.4.2.10</ecNumber>
    </recommendedName>
</protein>
<dbReference type="InterPro" id="IPR050060">
    <property type="entry name" value="Phosphoglucosamine_mutase"/>
</dbReference>
<dbReference type="EC" id="5.4.2.10" evidence="7 9"/>
<comment type="function">
    <text evidence="9 11">Catalyzes the conversion of glucosamine-6-phosphate to glucosamine-1-phosphate.</text>
</comment>
<organism evidence="16 17">
    <name type="scientific">Desulforamulus aquiferis</name>
    <dbReference type="NCBI Taxonomy" id="1397668"/>
    <lineage>
        <taxon>Bacteria</taxon>
        <taxon>Bacillati</taxon>
        <taxon>Bacillota</taxon>
        <taxon>Clostridia</taxon>
        <taxon>Eubacteriales</taxon>
        <taxon>Peptococcaceae</taxon>
        <taxon>Desulforamulus</taxon>
    </lineage>
</organism>
<dbReference type="Pfam" id="PF00408">
    <property type="entry name" value="PGM_PMM_IV"/>
    <property type="match status" value="1"/>
</dbReference>
<evidence type="ECO:0000256" key="1">
    <source>
        <dbReference type="ARBA" id="ARBA00010231"/>
    </source>
</evidence>
<dbReference type="PROSITE" id="PS00710">
    <property type="entry name" value="PGM_PMM"/>
    <property type="match status" value="1"/>
</dbReference>
<comment type="catalytic activity">
    <reaction evidence="6 9 11">
        <text>alpha-D-glucosamine 1-phosphate = D-glucosamine 6-phosphate</text>
        <dbReference type="Rhea" id="RHEA:23424"/>
        <dbReference type="ChEBI" id="CHEBI:58516"/>
        <dbReference type="ChEBI" id="CHEBI:58725"/>
        <dbReference type="EC" id="5.4.2.10"/>
    </reaction>
</comment>
<evidence type="ECO:0000256" key="4">
    <source>
        <dbReference type="ARBA" id="ARBA00022842"/>
    </source>
</evidence>
<keyword evidence="17" id="KW-1185">Reference proteome</keyword>
<dbReference type="InterPro" id="IPR005845">
    <property type="entry name" value="A-D-PHexomutase_a/b/a-II"/>
</dbReference>
<dbReference type="GO" id="GO:0005975">
    <property type="term" value="P:carbohydrate metabolic process"/>
    <property type="evidence" value="ECO:0007669"/>
    <property type="project" value="InterPro"/>
</dbReference>
<feature type="binding site" evidence="9">
    <location>
        <position position="242"/>
    </location>
    <ligand>
        <name>Mg(2+)</name>
        <dbReference type="ChEBI" id="CHEBI:18420"/>
    </ligand>
</feature>
<reference evidence="16" key="2">
    <citation type="submission" date="2023-03" db="EMBL/GenBank/DDBJ databases">
        <authorList>
            <person name="Zhang Z."/>
        </authorList>
    </citation>
    <scope>NUCLEOTIDE SEQUENCE</scope>
    <source>
        <strain evidence="16">DSA</strain>
    </source>
</reference>
<dbReference type="AlphaFoldDB" id="A0AAW7ZB47"/>
<feature type="modified residue" description="Phosphoserine" evidence="9">
    <location>
        <position position="100"/>
    </location>
</feature>
<evidence type="ECO:0000256" key="2">
    <source>
        <dbReference type="ARBA" id="ARBA00022553"/>
    </source>
</evidence>
<dbReference type="PRINTS" id="PR00509">
    <property type="entry name" value="PGMPMM"/>
</dbReference>
<dbReference type="InterPro" id="IPR005844">
    <property type="entry name" value="A-D-PHexomutase_a/b/a-I"/>
</dbReference>
<dbReference type="PANTHER" id="PTHR42946:SF1">
    <property type="entry name" value="PHOSPHOGLUCOMUTASE (ALPHA-D-GLUCOSE-1,6-BISPHOSPHATE-DEPENDENT)"/>
    <property type="match status" value="1"/>
</dbReference>
<dbReference type="EMBL" id="JARPTC010000006">
    <property type="protein sequence ID" value="MDO7786562.1"/>
    <property type="molecule type" value="Genomic_DNA"/>
</dbReference>